<accession>A0ABS2PGL3</accession>
<dbReference type="Proteomes" id="UP000741863">
    <property type="component" value="Unassembled WGS sequence"/>
</dbReference>
<sequence>MVVLTWELYALEYEIHDIRNELKRLQEEADQIKQAFQTRQLEK</sequence>
<evidence type="ECO:0000256" key="1">
    <source>
        <dbReference type="SAM" id="Coils"/>
    </source>
</evidence>
<gene>
    <name evidence="2" type="ORF">JOD17_003704</name>
</gene>
<evidence type="ECO:0000313" key="3">
    <source>
        <dbReference type="Proteomes" id="UP000741863"/>
    </source>
</evidence>
<keyword evidence="3" id="KW-1185">Reference proteome</keyword>
<reference evidence="2 3" key="1">
    <citation type="submission" date="2021-01" db="EMBL/GenBank/DDBJ databases">
        <title>Genomic Encyclopedia of Type Strains, Phase IV (KMG-IV): sequencing the most valuable type-strain genomes for metagenomic binning, comparative biology and taxonomic classification.</title>
        <authorList>
            <person name="Goeker M."/>
        </authorList>
    </citation>
    <scope>NUCLEOTIDE SEQUENCE [LARGE SCALE GENOMIC DNA]</scope>
    <source>
        <strain evidence="2 3">DSM 25540</strain>
    </source>
</reference>
<dbReference type="RefSeq" id="WP_255343347.1">
    <property type="nucleotide sequence ID" value="NZ_JAFBEC010000014.1"/>
</dbReference>
<evidence type="ECO:0000313" key="2">
    <source>
        <dbReference type="EMBL" id="MBM7634582.1"/>
    </source>
</evidence>
<dbReference type="EMBL" id="JAFBEC010000014">
    <property type="protein sequence ID" value="MBM7634582.1"/>
    <property type="molecule type" value="Genomic_DNA"/>
</dbReference>
<keyword evidence="1" id="KW-0175">Coiled coil</keyword>
<protein>
    <submittedName>
        <fullName evidence="2">Uncharacterized protein</fullName>
    </submittedName>
</protein>
<comment type="caution">
    <text evidence="2">The sequence shown here is derived from an EMBL/GenBank/DDBJ whole genome shotgun (WGS) entry which is preliminary data.</text>
</comment>
<feature type="coiled-coil region" evidence="1">
    <location>
        <begin position="8"/>
        <end position="42"/>
    </location>
</feature>
<name>A0ABS2PGL3_9BACL</name>
<organism evidence="2 3">
    <name type="scientific">Geomicrobium sediminis</name>
    <dbReference type="NCBI Taxonomy" id="1347788"/>
    <lineage>
        <taxon>Bacteria</taxon>
        <taxon>Bacillati</taxon>
        <taxon>Bacillota</taxon>
        <taxon>Bacilli</taxon>
        <taxon>Bacillales</taxon>
        <taxon>Geomicrobium</taxon>
    </lineage>
</organism>
<proteinExistence type="predicted"/>